<sequence length="293" mass="31678">MGKVTEQSCAPASDPVGDTGPPPYTEHDPQTAGRDLRNVAPSYNRLTGEPTLNATTKFPSAMNGYFQWKLTTIFHLGPTADEKLYAVSSHTTVLSNKPSIVLHDGPTDKHPVIATARGDRWGRTRPIMLTLPTRPESQHNNDIVEEMVPGTLKKMSHTFTFTASVGPKGTSREAFEWRQSHGNEIKELSGHSYGWKLVRLTGPMNTAGGSRKERERGYTSDGLEVVAVIAHNASWSMTKGFRFAFMGSGLTGTLGEIWEILVVLSALEMWYLDVQSSAAAAGSASATSAAAAT</sequence>
<dbReference type="AlphaFoldDB" id="A0A1V6PSR0"/>
<name>A0A1V6PSR0_9EURO</name>
<evidence type="ECO:0000313" key="3">
    <source>
        <dbReference type="Proteomes" id="UP000191672"/>
    </source>
</evidence>
<evidence type="ECO:0000313" key="2">
    <source>
        <dbReference type="EMBL" id="OQD79971.1"/>
    </source>
</evidence>
<dbReference type="EMBL" id="MDYN01000041">
    <property type="protein sequence ID" value="OQD79971.1"/>
    <property type="molecule type" value="Genomic_DNA"/>
</dbReference>
<organism evidence="2 3">
    <name type="scientific">Penicillium antarcticum</name>
    <dbReference type="NCBI Taxonomy" id="416450"/>
    <lineage>
        <taxon>Eukaryota</taxon>
        <taxon>Fungi</taxon>
        <taxon>Dikarya</taxon>
        <taxon>Ascomycota</taxon>
        <taxon>Pezizomycotina</taxon>
        <taxon>Eurotiomycetes</taxon>
        <taxon>Eurotiomycetidae</taxon>
        <taxon>Eurotiales</taxon>
        <taxon>Aspergillaceae</taxon>
        <taxon>Penicillium</taxon>
    </lineage>
</organism>
<proteinExistence type="predicted"/>
<accession>A0A1V6PSR0</accession>
<evidence type="ECO:0000256" key="1">
    <source>
        <dbReference type="SAM" id="MobiDB-lite"/>
    </source>
</evidence>
<dbReference type="OrthoDB" id="5073671at2759"/>
<reference evidence="3" key="1">
    <citation type="journal article" date="2017" name="Nat. Microbiol.">
        <title>Global analysis of biosynthetic gene clusters reveals vast potential of secondary metabolite production in Penicillium species.</title>
        <authorList>
            <person name="Nielsen J.C."/>
            <person name="Grijseels S."/>
            <person name="Prigent S."/>
            <person name="Ji B."/>
            <person name="Dainat J."/>
            <person name="Nielsen K.F."/>
            <person name="Frisvad J.C."/>
            <person name="Workman M."/>
            <person name="Nielsen J."/>
        </authorList>
    </citation>
    <scope>NUCLEOTIDE SEQUENCE [LARGE SCALE GENOMIC DNA]</scope>
    <source>
        <strain evidence="3">IBT 31811</strain>
    </source>
</reference>
<comment type="caution">
    <text evidence="2">The sequence shown here is derived from an EMBL/GenBank/DDBJ whole genome shotgun (WGS) entry which is preliminary data.</text>
</comment>
<feature type="compositionally biased region" description="Polar residues" evidence="1">
    <location>
        <begin position="1"/>
        <end position="10"/>
    </location>
</feature>
<gene>
    <name evidence="2" type="ORF">PENANT_c041G07841</name>
</gene>
<feature type="compositionally biased region" description="Basic and acidic residues" evidence="1">
    <location>
        <begin position="25"/>
        <end position="34"/>
    </location>
</feature>
<feature type="region of interest" description="Disordered" evidence="1">
    <location>
        <begin position="1"/>
        <end position="34"/>
    </location>
</feature>
<keyword evidence="3" id="KW-1185">Reference proteome</keyword>
<dbReference type="Proteomes" id="UP000191672">
    <property type="component" value="Unassembled WGS sequence"/>
</dbReference>
<protein>
    <submittedName>
        <fullName evidence="2">Uncharacterized protein</fullName>
    </submittedName>
</protein>